<dbReference type="PANTHER" id="PTHR42760:SF135">
    <property type="entry name" value="BLL7886 PROTEIN"/>
    <property type="match status" value="1"/>
</dbReference>
<sequence>MSQDTRIAVVTGANRGLGREVARALAEHGMHVVVTARDARSADATAEELKATGLPVSAHQLDVTDPASVARAFATIGHQHDRLDVLVNNAAIAIDRHRSAALADMERVTATLNANITGAWRCCSAAIPEMQRHNYGRIINVTSHMATTGRLAQGSPAYRVSKAGLNALTQILADELRDTGILVNAITPGMVDTRLTYGKTDRPPADAAGDFVRLATLPNDGPTGRLYHNNDEIDW</sequence>
<evidence type="ECO:0000313" key="3">
    <source>
        <dbReference type="EMBL" id="MFD2024032.1"/>
    </source>
</evidence>
<dbReference type="PRINTS" id="PR00080">
    <property type="entry name" value="SDRFAMILY"/>
</dbReference>
<comment type="caution">
    <text evidence="3">The sequence shown here is derived from an EMBL/GenBank/DDBJ whole genome shotgun (WGS) entry which is preliminary data.</text>
</comment>
<dbReference type="RefSeq" id="WP_377179114.1">
    <property type="nucleotide sequence ID" value="NZ_JBHUHF010000001.1"/>
</dbReference>
<evidence type="ECO:0000256" key="2">
    <source>
        <dbReference type="RuleBase" id="RU000363"/>
    </source>
</evidence>
<gene>
    <name evidence="3" type="ORF">ACFSL2_00755</name>
</gene>
<dbReference type="SUPFAM" id="SSF51735">
    <property type="entry name" value="NAD(P)-binding Rossmann-fold domains"/>
    <property type="match status" value="1"/>
</dbReference>
<dbReference type="PRINTS" id="PR00081">
    <property type="entry name" value="GDHRDH"/>
</dbReference>
<comment type="similarity">
    <text evidence="1 2">Belongs to the short-chain dehydrogenases/reductases (SDR) family.</text>
</comment>
<reference evidence="4" key="1">
    <citation type="journal article" date="2019" name="Int. J. Syst. Evol. Microbiol.">
        <title>The Global Catalogue of Microorganisms (GCM) 10K type strain sequencing project: providing services to taxonomists for standard genome sequencing and annotation.</title>
        <authorList>
            <consortium name="The Broad Institute Genomics Platform"/>
            <consortium name="The Broad Institute Genome Sequencing Center for Infectious Disease"/>
            <person name="Wu L."/>
            <person name="Ma J."/>
        </authorList>
    </citation>
    <scope>NUCLEOTIDE SEQUENCE [LARGE SCALE GENOMIC DNA]</scope>
    <source>
        <strain evidence="4">CCM 7043</strain>
    </source>
</reference>
<accession>A0ABW4V3N3</accession>
<dbReference type="EMBL" id="JBHUHF010000001">
    <property type="protein sequence ID" value="MFD2024032.1"/>
    <property type="molecule type" value="Genomic_DNA"/>
</dbReference>
<dbReference type="InterPro" id="IPR036291">
    <property type="entry name" value="NAD(P)-bd_dom_sf"/>
</dbReference>
<evidence type="ECO:0000256" key="1">
    <source>
        <dbReference type="ARBA" id="ARBA00006484"/>
    </source>
</evidence>
<dbReference type="Pfam" id="PF00106">
    <property type="entry name" value="adh_short"/>
    <property type="match status" value="1"/>
</dbReference>
<dbReference type="Proteomes" id="UP001597338">
    <property type="component" value="Unassembled WGS sequence"/>
</dbReference>
<dbReference type="InterPro" id="IPR002347">
    <property type="entry name" value="SDR_fam"/>
</dbReference>
<proteinExistence type="inferred from homology"/>
<evidence type="ECO:0000313" key="4">
    <source>
        <dbReference type="Proteomes" id="UP001597338"/>
    </source>
</evidence>
<name>A0ABW4V3N3_9MICO</name>
<keyword evidence="4" id="KW-1185">Reference proteome</keyword>
<protein>
    <submittedName>
        <fullName evidence="3">SDR family NAD(P)-dependent oxidoreductase</fullName>
    </submittedName>
</protein>
<dbReference type="Gene3D" id="3.40.50.720">
    <property type="entry name" value="NAD(P)-binding Rossmann-like Domain"/>
    <property type="match status" value="1"/>
</dbReference>
<organism evidence="3 4">
    <name type="scientific">Promicromonospora aerolata</name>
    <dbReference type="NCBI Taxonomy" id="195749"/>
    <lineage>
        <taxon>Bacteria</taxon>
        <taxon>Bacillati</taxon>
        <taxon>Actinomycetota</taxon>
        <taxon>Actinomycetes</taxon>
        <taxon>Micrococcales</taxon>
        <taxon>Promicromonosporaceae</taxon>
        <taxon>Promicromonospora</taxon>
    </lineage>
</organism>
<dbReference type="PANTHER" id="PTHR42760">
    <property type="entry name" value="SHORT-CHAIN DEHYDROGENASES/REDUCTASES FAMILY MEMBER"/>
    <property type="match status" value="1"/>
</dbReference>